<gene>
    <name evidence="1" type="ORF">HPB49_018353</name>
</gene>
<evidence type="ECO:0000313" key="2">
    <source>
        <dbReference type="Proteomes" id="UP000821865"/>
    </source>
</evidence>
<dbReference type="EMBL" id="CM023471">
    <property type="protein sequence ID" value="KAH7966657.1"/>
    <property type="molecule type" value="Genomic_DNA"/>
</dbReference>
<reference evidence="1" key="1">
    <citation type="submission" date="2020-05" db="EMBL/GenBank/DDBJ databases">
        <title>Large-scale comparative analyses of tick genomes elucidate their genetic diversity and vector capacities.</title>
        <authorList>
            <person name="Jia N."/>
            <person name="Wang J."/>
            <person name="Shi W."/>
            <person name="Du L."/>
            <person name="Sun Y."/>
            <person name="Zhan W."/>
            <person name="Jiang J."/>
            <person name="Wang Q."/>
            <person name="Zhang B."/>
            <person name="Ji P."/>
            <person name="Sakyi L.B."/>
            <person name="Cui X."/>
            <person name="Yuan T."/>
            <person name="Jiang B."/>
            <person name="Yang W."/>
            <person name="Lam T.T.-Y."/>
            <person name="Chang Q."/>
            <person name="Ding S."/>
            <person name="Wang X."/>
            <person name="Zhu J."/>
            <person name="Ruan X."/>
            <person name="Zhao L."/>
            <person name="Wei J."/>
            <person name="Que T."/>
            <person name="Du C."/>
            <person name="Cheng J."/>
            <person name="Dai P."/>
            <person name="Han X."/>
            <person name="Huang E."/>
            <person name="Gao Y."/>
            <person name="Liu J."/>
            <person name="Shao H."/>
            <person name="Ye R."/>
            <person name="Li L."/>
            <person name="Wei W."/>
            <person name="Wang X."/>
            <person name="Wang C."/>
            <person name="Yang T."/>
            <person name="Huo Q."/>
            <person name="Li W."/>
            <person name="Guo W."/>
            <person name="Chen H."/>
            <person name="Zhou L."/>
            <person name="Ni X."/>
            <person name="Tian J."/>
            <person name="Zhou Y."/>
            <person name="Sheng Y."/>
            <person name="Liu T."/>
            <person name="Pan Y."/>
            <person name="Xia L."/>
            <person name="Li J."/>
            <person name="Zhao F."/>
            <person name="Cao W."/>
        </authorList>
    </citation>
    <scope>NUCLEOTIDE SEQUENCE</scope>
    <source>
        <strain evidence="1">Dsil-2018</strain>
    </source>
</reference>
<keyword evidence="2" id="KW-1185">Reference proteome</keyword>
<comment type="caution">
    <text evidence="1">The sequence shown here is derived from an EMBL/GenBank/DDBJ whole genome shotgun (WGS) entry which is preliminary data.</text>
</comment>
<dbReference type="Proteomes" id="UP000821865">
    <property type="component" value="Chromosome 2"/>
</dbReference>
<evidence type="ECO:0000313" key="1">
    <source>
        <dbReference type="EMBL" id="KAH7966657.1"/>
    </source>
</evidence>
<proteinExistence type="predicted"/>
<organism evidence="1 2">
    <name type="scientific">Dermacentor silvarum</name>
    <name type="common">Tick</name>
    <dbReference type="NCBI Taxonomy" id="543639"/>
    <lineage>
        <taxon>Eukaryota</taxon>
        <taxon>Metazoa</taxon>
        <taxon>Ecdysozoa</taxon>
        <taxon>Arthropoda</taxon>
        <taxon>Chelicerata</taxon>
        <taxon>Arachnida</taxon>
        <taxon>Acari</taxon>
        <taxon>Parasitiformes</taxon>
        <taxon>Ixodida</taxon>
        <taxon>Ixodoidea</taxon>
        <taxon>Ixodidae</taxon>
        <taxon>Rhipicephalinae</taxon>
        <taxon>Dermacentor</taxon>
    </lineage>
</organism>
<protein>
    <submittedName>
        <fullName evidence="1">Uncharacterized protein</fullName>
    </submittedName>
</protein>
<accession>A0ACB8DEY5</accession>
<name>A0ACB8DEY5_DERSI</name>
<sequence>MPPKRQFGKYLWDPSIDVPIRSKYRFRKRSSVGASSTALDKERGSADASEESSRESEADADTGHIAPFPSTASATEDSHILETTSEASSTSSSEDSESEGDADVYPHHGEQHFPRGWKDELDENLFPGSKLTKAESLLMVMAHSLRHGCSKEATESLLQLLSAHLPEGVKYPTSKYTFFRHFAGAEKQYAKHFYCSCQYSFADLALPLAPRETPQAAQKAPAVEARAPKPTKVPQVGSLVESTATPAVPAIRAPTDSVPPKSATPSGTQLERVPSVSRLSEEAMDTTPSTSGTPTPKHPPLPTGRGKAGRQPVAAPGKGT</sequence>